<reference evidence="3" key="2">
    <citation type="submission" date="2021-04" db="EMBL/GenBank/DDBJ databases">
        <title>Isolation and characterization of a novel species of the genus Sulfurimonas.</title>
        <authorList>
            <person name="Fukui M."/>
        </authorList>
    </citation>
    <scope>NUCLEOTIDE SEQUENCE</scope>
    <source>
        <strain evidence="3">H1576</strain>
    </source>
</reference>
<dbReference type="Proteomes" id="UP000671852">
    <property type="component" value="Chromosome"/>
</dbReference>
<evidence type="ECO:0000256" key="1">
    <source>
        <dbReference type="SAM" id="Phobius"/>
    </source>
</evidence>
<keyword evidence="1" id="KW-0472">Membrane</keyword>
<dbReference type="Pfam" id="PF02470">
    <property type="entry name" value="MlaD"/>
    <property type="match status" value="1"/>
</dbReference>
<keyword evidence="1" id="KW-1133">Transmembrane helix</keyword>
<sequence length="311" mass="34861">MQYNKIKFAVGVFVTILLIVMVSSFYFVLNEKGFFDKRYNFSFNIKSAKSFSVGMPLEFSGFNIGVVDDISLNDNATVEIVFSVDEQNRKWLREGSYLRIVKPLIGSPYIEVNSDLSRDILAEDSRLEIIQSDDINDMISKLDPMVKKIITIIDSIETITSSLASGDSDLMKTFANLNKFSEKLSKSDSLLTSVTGDEKSTKALIDALNELNQSMKNIKNITNDVSKISTSFDEKVIEPASQSTNNLNEIMLDIREKLKVIDATVHSVGGYDEDLVEVKEQISVAIEKSNQLMDKVDSLMQDSQTKEVQLP</sequence>
<name>A0A975AZN1_9BACT</name>
<feature type="domain" description="Mce/MlaD" evidence="2">
    <location>
        <begin position="39"/>
        <end position="113"/>
    </location>
</feature>
<dbReference type="PANTHER" id="PTHR33371">
    <property type="entry name" value="INTERMEMBRANE PHOSPHOLIPID TRANSPORT SYSTEM BINDING PROTEIN MLAD-RELATED"/>
    <property type="match status" value="1"/>
</dbReference>
<dbReference type="InterPro" id="IPR003399">
    <property type="entry name" value="Mce/MlaD"/>
</dbReference>
<keyword evidence="4" id="KW-1185">Reference proteome</keyword>
<evidence type="ECO:0000259" key="2">
    <source>
        <dbReference type="Pfam" id="PF02470"/>
    </source>
</evidence>
<proteinExistence type="predicted"/>
<dbReference type="RefSeq" id="WP_207562799.1">
    <property type="nucleotide sequence ID" value="NZ_CP046072.1"/>
</dbReference>
<evidence type="ECO:0000313" key="4">
    <source>
        <dbReference type="Proteomes" id="UP000671852"/>
    </source>
</evidence>
<feature type="transmembrane region" description="Helical" evidence="1">
    <location>
        <begin position="6"/>
        <end position="29"/>
    </location>
</feature>
<gene>
    <name evidence="3" type="ORF">GJV85_05155</name>
</gene>
<dbReference type="KEGG" id="saqt:GJV85_05155"/>
<dbReference type="AlphaFoldDB" id="A0A975AZN1"/>
<protein>
    <submittedName>
        <fullName evidence="3">MCE family protein</fullName>
    </submittedName>
</protein>
<dbReference type="Gene3D" id="1.10.287.950">
    <property type="entry name" value="Methyl-accepting chemotaxis protein"/>
    <property type="match status" value="1"/>
</dbReference>
<accession>A0A975AZN1</accession>
<dbReference type="InterPro" id="IPR052336">
    <property type="entry name" value="MlaD_Phospholipid_Transporter"/>
</dbReference>
<reference evidence="3" key="1">
    <citation type="submission" date="2019-11" db="EMBL/GenBank/DDBJ databases">
        <authorList>
            <person name="Kojima H."/>
        </authorList>
    </citation>
    <scope>NUCLEOTIDE SEQUENCE</scope>
    <source>
        <strain evidence="3">H1576</strain>
    </source>
</reference>
<organism evidence="3 4">
    <name type="scientific">Sulfurimonas aquatica</name>
    <dbReference type="NCBI Taxonomy" id="2672570"/>
    <lineage>
        <taxon>Bacteria</taxon>
        <taxon>Pseudomonadati</taxon>
        <taxon>Campylobacterota</taxon>
        <taxon>Epsilonproteobacteria</taxon>
        <taxon>Campylobacterales</taxon>
        <taxon>Sulfurimonadaceae</taxon>
        <taxon>Sulfurimonas</taxon>
    </lineage>
</organism>
<dbReference type="EMBL" id="CP046072">
    <property type="protein sequence ID" value="QSZ41517.1"/>
    <property type="molecule type" value="Genomic_DNA"/>
</dbReference>
<dbReference type="SUPFAM" id="SSF58104">
    <property type="entry name" value="Methyl-accepting chemotaxis protein (MCP) signaling domain"/>
    <property type="match status" value="1"/>
</dbReference>
<evidence type="ECO:0000313" key="3">
    <source>
        <dbReference type="EMBL" id="QSZ41517.1"/>
    </source>
</evidence>
<keyword evidence="1" id="KW-0812">Transmembrane</keyword>
<dbReference type="PANTHER" id="PTHR33371:SF4">
    <property type="entry name" value="INTERMEMBRANE PHOSPHOLIPID TRANSPORT SYSTEM BINDING PROTEIN MLAD"/>
    <property type="match status" value="1"/>
</dbReference>